<reference evidence="1 2" key="1">
    <citation type="journal article" date="2022" name="bioRxiv">
        <title>Genomics of Preaxostyla Flagellates Illuminates Evolutionary Transitions and the Path Towards Mitochondrial Loss.</title>
        <authorList>
            <person name="Novak L.V.F."/>
            <person name="Treitli S.C."/>
            <person name="Pyrih J."/>
            <person name="Halakuc P."/>
            <person name="Pipaliya S.V."/>
            <person name="Vacek V."/>
            <person name="Brzon O."/>
            <person name="Soukal P."/>
            <person name="Eme L."/>
            <person name="Dacks J.B."/>
            <person name="Karnkowska A."/>
            <person name="Elias M."/>
            <person name="Hampl V."/>
        </authorList>
    </citation>
    <scope>NUCLEOTIDE SEQUENCE [LARGE SCALE GENOMIC DNA]</scope>
    <source>
        <strain evidence="1">NAU3</strain>
        <tissue evidence="1">Gut</tissue>
    </source>
</reference>
<sequence>MRLLPGVVTPTLTKGSTSPCERFSPLMVLDGKPEGGDSVRVTVGGIIILEHCLYGFLPILKEERLKDPIGTTQRDPSVCRGTFYLAEPEFTRKRYRPPI</sequence>
<evidence type="ECO:0000313" key="2">
    <source>
        <dbReference type="Proteomes" id="UP001281761"/>
    </source>
</evidence>
<dbReference type="EMBL" id="JARBJD010000186">
    <property type="protein sequence ID" value="KAK2948026.1"/>
    <property type="molecule type" value="Genomic_DNA"/>
</dbReference>
<dbReference type="Proteomes" id="UP001281761">
    <property type="component" value="Unassembled WGS sequence"/>
</dbReference>
<evidence type="ECO:0000313" key="1">
    <source>
        <dbReference type="EMBL" id="KAK2948026.1"/>
    </source>
</evidence>
<proteinExistence type="predicted"/>
<name>A0ABQ9XCK8_9EUKA</name>
<protein>
    <submittedName>
        <fullName evidence="1">Uncharacterized protein</fullName>
    </submittedName>
</protein>
<organism evidence="1 2">
    <name type="scientific">Blattamonas nauphoetae</name>
    <dbReference type="NCBI Taxonomy" id="2049346"/>
    <lineage>
        <taxon>Eukaryota</taxon>
        <taxon>Metamonada</taxon>
        <taxon>Preaxostyla</taxon>
        <taxon>Oxymonadida</taxon>
        <taxon>Blattamonas</taxon>
    </lineage>
</organism>
<accession>A0ABQ9XCK8</accession>
<keyword evidence="2" id="KW-1185">Reference proteome</keyword>
<comment type="caution">
    <text evidence="1">The sequence shown here is derived from an EMBL/GenBank/DDBJ whole genome shotgun (WGS) entry which is preliminary data.</text>
</comment>
<gene>
    <name evidence="1" type="ORF">BLNAU_17062</name>
</gene>